<dbReference type="Gene3D" id="1.25.40.10">
    <property type="entry name" value="Tetratricopeptide repeat domain"/>
    <property type="match status" value="5"/>
</dbReference>
<dbReference type="InterPro" id="IPR009668">
    <property type="entry name" value="RNA_pol-assoc_fac_A49-like"/>
</dbReference>
<evidence type="ECO:0000256" key="3">
    <source>
        <dbReference type="ARBA" id="ARBA00022478"/>
    </source>
</evidence>
<dbReference type="PANTHER" id="PTHR47926">
    <property type="entry name" value="PENTATRICOPEPTIDE REPEAT-CONTAINING PROTEIN"/>
    <property type="match status" value="1"/>
</dbReference>
<dbReference type="InterPro" id="IPR046960">
    <property type="entry name" value="PPR_At4g14850-like_plant"/>
</dbReference>
<dbReference type="InterPro" id="IPR002885">
    <property type="entry name" value="PPR_rpt"/>
</dbReference>
<dbReference type="PANTHER" id="PTHR47926:SF452">
    <property type="entry name" value="PENTATRICOPEPTIDE REPEAT-CONTAINING PROTEIN"/>
    <property type="match status" value="1"/>
</dbReference>
<dbReference type="FunFam" id="1.25.40.10:FF:000351">
    <property type="entry name" value="Pentatricopeptide repeat-containing protein"/>
    <property type="match status" value="1"/>
</dbReference>
<dbReference type="NCBIfam" id="TIGR00756">
    <property type="entry name" value="PPR"/>
    <property type="match status" value="3"/>
</dbReference>
<keyword evidence="6" id="KW-0539">Nucleus</keyword>
<keyword evidence="5" id="KW-0804">Transcription</keyword>
<evidence type="ECO:0000256" key="4">
    <source>
        <dbReference type="ARBA" id="ARBA00022737"/>
    </source>
</evidence>
<proteinExistence type="inferred from homology"/>
<keyword evidence="9" id="KW-1185">Reference proteome</keyword>
<keyword evidence="3" id="KW-0240">DNA-directed RNA polymerase</keyword>
<keyword evidence="4" id="KW-0677">Repeat</keyword>
<dbReference type="AlphaFoldDB" id="A0A835CFN0"/>
<organism evidence="8 9">
    <name type="scientific">Senna tora</name>
    <dbReference type="NCBI Taxonomy" id="362788"/>
    <lineage>
        <taxon>Eukaryota</taxon>
        <taxon>Viridiplantae</taxon>
        <taxon>Streptophyta</taxon>
        <taxon>Embryophyta</taxon>
        <taxon>Tracheophyta</taxon>
        <taxon>Spermatophyta</taxon>
        <taxon>Magnoliopsida</taxon>
        <taxon>eudicotyledons</taxon>
        <taxon>Gunneridae</taxon>
        <taxon>Pentapetalae</taxon>
        <taxon>rosids</taxon>
        <taxon>fabids</taxon>
        <taxon>Fabales</taxon>
        <taxon>Fabaceae</taxon>
        <taxon>Caesalpinioideae</taxon>
        <taxon>Cassia clade</taxon>
        <taxon>Senna</taxon>
    </lineage>
</organism>
<evidence type="ECO:0000313" key="8">
    <source>
        <dbReference type="EMBL" id="KAF7838920.1"/>
    </source>
</evidence>
<dbReference type="FunFam" id="1.25.40.10:FF:001103">
    <property type="entry name" value="Glycerol-3-phosphate dehydrogenase [NAD(+)]"/>
    <property type="match status" value="1"/>
</dbReference>
<dbReference type="GO" id="GO:0003677">
    <property type="term" value="F:DNA binding"/>
    <property type="evidence" value="ECO:0007669"/>
    <property type="project" value="InterPro"/>
</dbReference>
<gene>
    <name evidence="8" type="ORF">G2W53_007402</name>
</gene>
<feature type="repeat" description="PPR" evidence="7">
    <location>
        <begin position="525"/>
        <end position="559"/>
    </location>
</feature>
<dbReference type="Pfam" id="PF01535">
    <property type="entry name" value="PPR"/>
    <property type="match status" value="3"/>
</dbReference>
<comment type="caution">
    <text evidence="8">The sequence shown here is derived from an EMBL/GenBank/DDBJ whole genome shotgun (WGS) entry which is preliminary data.</text>
</comment>
<reference evidence="8" key="1">
    <citation type="submission" date="2020-09" db="EMBL/GenBank/DDBJ databases">
        <title>Genome-Enabled Discovery of Anthraquinone Biosynthesis in Senna tora.</title>
        <authorList>
            <person name="Kang S.-H."/>
            <person name="Pandey R.P."/>
            <person name="Lee C.-M."/>
            <person name="Sim J.-S."/>
            <person name="Jeong J.-T."/>
            <person name="Choi B.-S."/>
            <person name="Jung M."/>
            <person name="Ginzburg D."/>
            <person name="Zhao K."/>
            <person name="Won S.Y."/>
            <person name="Oh T.-J."/>
            <person name="Yu Y."/>
            <person name="Kim N.-H."/>
            <person name="Lee O.R."/>
            <person name="Lee T.-H."/>
            <person name="Bashyal P."/>
            <person name="Kim T.-S."/>
            <person name="Lee W.-H."/>
            <person name="Kawkins C."/>
            <person name="Kim C.-K."/>
            <person name="Kim J.S."/>
            <person name="Ahn B.O."/>
            <person name="Rhee S.Y."/>
            <person name="Sohng J.K."/>
        </authorList>
    </citation>
    <scope>NUCLEOTIDE SEQUENCE</scope>
    <source>
        <tissue evidence="8">Leaf</tissue>
    </source>
</reference>
<comment type="subcellular location">
    <subcellularLocation>
        <location evidence="1">Nucleus</location>
        <location evidence="1">Nucleolus</location>
    </subcellularLocation>
</comment>
<evidence type="ECO:0000256" key="7">
    <source>
        <dbReference type="PROSITE-ProRule" id="PRU00708"/>
    </source>
</evidence>
<dbReference type="GO" id="GO:0006351">
    <property type="term" value="P:DNA-templated transcription"/>
    <property type="evidence" value="ECO:0007669"/>
    <property type="project" value="InterPro"/>
</dbReference>
<dbReference type="GO" id="GO:0000428">
    <property type="term" value="C:DNA-directed RNA polymerase complex"/>
    <property type="evidence" value="ECO:0007669"/>
    <property type="project" value="UniProtKB-KW"/>
</dbReference>
<sequence length="745" mass="83692">MAKRLQLVVSPNGSPVDFVGTSYTGEAAAAQRCMYALGVFDKETQTIKVVPIAANKIFRLDPKVRGLEYSDKEETANSAVSELTSQQKADKAREATIMWGTNQAKREAVLQSAYYLSHQQLITELFHLNFMLAYESVICLIKCLKERMQVSHTAIFSQAVMSSFLKLYAFGSLMSIFHYLDCDDTASHCVAFAPLLQSKKISARTSPSCFCFEDRLFDEMPERNLVSWSAMVSGYDQCGEHWAALKLFSKMRLACNEYIFASAVSACASLAALELGQQIRVQTIKHGYEPISFVSNSLISMYMKCGKCRYALSVYDNAMDPNSVSYNALITGYIENHELEKGFEVFKHMYNKGLVPDSFTFVGLLGFCAESNDFRKGTLLHCQTIKLKLDSTPLIGNVIMAMYAKCNFIEAEKAFRLIKDKDIISWNTIISAYSRSDDQAEECLKLFKEMRNEGNTRPDDFTFTSILAACALNASIRQGKEIHAYLVRTRESQDIGVSNALVNMYAKSGSIEYANNVFNKMSQHNLISWNTMIAAFGNHGLGYRAVGVFEQMKARGIEPDSVTFVGLFIACNHSGLVDKGQSYFNSMKEEYGIAPNVEHFSCLIDMLGRAGRLYEADEYMKKFHHWNDPVVLGSLLSACRLHGNIATGERLARQLLQVQPLTSSPYVLLSNLYASDEKWNDVANARKMLKDSGLRKEAGYSLVELKGNYEKFTIGDFSHIRLEEIKNVLRTLNWTVSTVLYDDMT</sequence>
<dbReference type="Pfam" id="PF06870">
    <property type="entry name" value="RNA_pol_I_A49"/>
    <property type="match status" value="1"/>
</dbReference>
<dbReference type="OrthoDB" id="185373at2759"/>
<dbReference type="InterPro" id="IPR046848">
    <property type="entry name" value="E_motif"/>
</dbReference>
<feature type="repeat" description="PPR" evidence="7">
    <location>
        <begin position="322"/>
        <end position="356"/>
    </location>
</feature>
<dbReference type="Pfam" id="PF13041">
    <property type="entry name" value="PPR_2"/>
    <property type="match status" value="3"/>
</dbReference>
<protein>
    <submittedName>
        <fullName evidence="8">Pentatricopeptide repeat-containing protein</fullName>
    </submittedName>
</protein>
<evidence type="ECO:0000256" key="1">
    <source>
        <dbReference type="ARBA" id="ARBA00004604"/>
    </source>
</evidence>
<feature type="repeat" description="PPR" evidence="7">
    <location>
        <begin position="422"/>
        <end position="457"/>
    </location>
</feature>
<dbReference type="GO" id="GO:0009451">
    <property type="term" value="P:RNA modification"/>
    <property type="evidence" value="ECO:0007669"/>
    <property type="project" value="InterPro"/>
</dbReference>
<evidence type="ECO:0000256" key="5">
    <source>
        <dbReference type="ARBA" id="ARBA00023163"/>
    </source>
</evidence>
<evidence type="ECO:0000256" key="6">
    <source>
        <dbReference type="ARBA" id="ARBA00023242"/>
    </source>
</evidence>
<dbReference type="GO" id="GO:0003723">
    <property type="term" value="F:RNA binding"/>
    <property type="evidence" value="ECO:0007669"/>
    <property type="project" value="InterPro"/>
</dbReference>
<evidence type="ECO:0000313" key="9">
    <source>
        <dbReference type="Proteomes" id="UP000634136"/>
    </source>
</evidence>
<dbReference type="GO" id="GO:0005730">
    <property type="term" value="C:nucleolus"/>
    <property type="evidence" value="ECO:0007669"/>
    <property type="project" value="UniProtKB-SubCell"/>
</dbReference>
<dbReference type="InterPro" id="IPR011990">
    <property type="entry name" value="TPR-like_helical_dom_sf"/>
</dbReference>
<dbReference type="PROSITE" id="PS51375">
    <property type="entry name" value="PPR"/>
    <property type="match status" value="3"/>
</dbReference>
<evidence type="ECO:0000256" key="2">
    <source>
        <dbReference type="ARBA" id="ARBA00009430"/>
    </source>
</evidence>
<comment type="similarity">
    <text evidence="2">Belongs to the eukaryotic RPA49/POLR1E RNA polymerase subunit family.</text>
</comment>
<dbReference type="FunFam" id="1.25.40.10:FF:000090">
    <property type="entry name" value="Pentatricopeptide repeat-containing protein, chloroplastic"/>
    <property type="match status" value="1"/>
</dbReference>
<dbReference type="Pfam" id="PF20431">
    <property type="entry name" value="E_motif"/>
    <property type="match status" value="1"/>
</dbReference>
<dbReference type="Proteomes" id="UP000634136">
    <property type="component" value="Unassembled WGS sequence"/>
</dbReference>
<name>A0A835CFN0_9FABA</name>
<accession>A0A835CFN0</accession>
<dbReference type="EMBL" id="JAAIUW010000003">
    <property type="protein sequence ID" value="KAF7838920.1"/>
    <property type="molecule type" value="Genomic_DNA"/>
</dbReference>